<comment type="domain">
    <text evidence="7">The DHHC domain is required for palmitoyltransferase activity.</text>
</comment>
<dbReference type="EMBL" id="CAJHUB010000678">
    <property type="protein sequence ID" value="CAD7677004.1"/>
    <property type="molecule type" value="Genomic_DNA"/>
</dbReference>
<name>A0A811YJE4_NYCPR</name>
<comment type="subcellular location">
    <subcellularLocation>
        <location evidence="1">Membrane</location>
        <topology evidence="1">Multi-pass membrane protein</topology>
    </subcellularLocation>
</comment>
<dbReference type="PANTHER" id="PTHR12246">
    <property type="entry name" value="PALMITOYLTRANSFERASE ZDHHC16"/>
    <property type="match status" value="1"/>
</dbReference>
<dbReference type="PROSITE" id="PS50216">
    <property type="entry name" value="DHHC"/>
    <property type="match status" value="1"/>
</dbReference>
<comment type="similarity">
    <text evidence="7">Belongs to the DHHC palmitoyltransferase family.</text>
</comment>
<feature type="compositionally biased region" description="Low complexity" evidence="8">
    <location>
        <begin position="31"/>
        <end position="41"/>
    </location>
</feature>
<keyword evidence="6 7" id="KW-0012">Acyltransferase</keyword>
<keyword evidence="12" id="KW-1185">Reference proteome</keyword>
<dbReference type="Proteomes" id="UP000645828">
    <property type="component" value="Unassembled WGS sequence"/>
</dbReference>
<evidence type="ECO:0000256" key="3">
    <source>
        <dbReference type="ARBA" id="ARBA00022692"/>
    </source>
</evidence>
<evidence type="ECO:0000256" key="2">
    <source>
        <dbReference type="ARBA" id="ARBA00022679"/>
    </source>
</evidence>
<gene>
    <name evidence="11" type="ORF">NYPRO_LOCUS9800</name>
</gene>
<feature type="region of interest" description="Disordered" evidence="8">
    <location>
        <begin position="31"/>
        <end position="54"/>
    </location>
</feature>
<feature type="domain" description="Palmitoyltransferase DHHC" evidence="10">
    <location>
        <begin position="71"/>
        <end position="193"/>
    </location>
</feature>
<organism evidence="11 12">
    <name type="scientific">Nyctereutes procyonoides</name>
    <name type="common">Raccoon dog</name>
    <name type="synonym">Canis procyonoides</name>
    <dbReference type="NCBI Taxonomy" id="34880"/>
    <lineage>
        <taxon>Eukaryota</taxon>
        <taxon>Metazoa</taxon>
        <taxon>Chordata</taxon>
        <taxon>Craniata</taxon>
        <taxon>Vertebrata</taxon>
        <taxon>Euteleostomi</taxon>
        <taxon>Mammalia</taxon>
        <taxon>Eutheria</taxon>
        <taxon>Laurasiatheria</taxon>
        <taxon>Carnivora</taxon>
        <taxon>Caniformia</taxon>
        <taxon>Canidae</taxon>
        <taxon>Nyctereutes</taxon>
    </lineage>
</organism>
<dbReference type="InterPro" id="IPR039859">
    <property type="entry name" value="PFA4/ZDH16/20/ERF2-like"/>
</dbReference>
<comment type="catalytic activity">
    <reaction evidence="7">
        <text>L-cysteinyl-[protein] + hexadecanoyl-CoA = S-hexadecanoyl-L-cysteinyl-[protein] + CoA</text>
        <dbReference type="Rhea" id="RHEA:36683"/>
        <dbReference type="Rhea" id="RHEA-COMP:10131"/>
        <dbReference type="Rhea" id="RHEA-COMP:11032"/>
        <dbReference type="ChEBI" id="CHEBI:29950"/>
        <dbReference type="ChEBI" id="CHEBI:57287"/>
        <dbReference type="ChEBI" id="CHEBI:57379"/>
        <dbReference type="ChEBI" id="CHEBI:74151"/>
        <dbReference type="EC" id="2.3.1.225"/>
    </reaction>
</comment>
<feature type="signal peptide" evidence="9">
    <location>
        <begin position="1"/>
        <end position="18"/>
    </location>
</feature>
<evidence type="ECO:0000256" key="6">
    <source>
        <dbReference type="ARBA" id="ARBA00023315"/>
    </source>
</evidence>
<dbReference type="EC" id="2.3.1.225" evidence="7"/>
<keyword evidence="3" id="KW-0812">Transmembrane</keyword>
<dbReference type="GO" id="GO:0019706">
    <property type="term" value="F:protein-cysteine S-palmitoyltransferase activity"/>
    <property type="evidence" value="ECO:0007669"/>
    <property type="project" value="UniProtKB-EC"/>
</dbReference>
<evidence type="ECO:0000256" key="4">
    <source>
        <dbReference type="ARBA" id="ARBA00022989"/>
    </source>
</evidence>
<comment type="caution">
    <text evidence="11">The sequence shown here is derived from an EMBL/GenBank/DDBJ whole genome shotgun (WGS) entry which is preliminary data.</text>
</comment>
<evidence type="ECO:0000256" key="5">
    <source>
        <dbReference type="ARBA" id="ARBA00023136"/>
    </source>
</evidence>
<proteinExistence type="inferred from homology"/>
<dbReference type="GO" id="GO:0016020">
    <property type="term" value="C:membrane"/>
    <property type="evidence" value="ECO:0007669"/>
    <property type="project" value="UniProtKB-SubCell"/>
</dbReference>
<feature type="chain" id="PRO_5032871415" description="Palmitoyltransferase" evidence="9">
    <location>
        <begin position="19"/>
        <end position="238"/>
    </location>
</feature>
<evidence type="ECO:0000313" key="11">
    <source>
        <dbReference type="EMBL" id="CAD7677004.1"/>
    </source>
</evidence>
<accession>A0A811YJE4</accession>
<keyword evidence="2 7" id="KW-0808">Transferase</keyword>
<dbReference type="InterPro" id="IPR001594">
    <property type="entry name" value="Palmitoyltrfase_DHHC"/>
</dbReference>
<keyword evidence="5" id="KW-0472">Membrane</keyword>
<reference evidence="11" key="1">
    <citation type="submission" date="2020-12" db="EMBL/GenBank/DDBJ databases">
        <authorList>
            <consortium name="Molecular Ecology Group"/>
        </authorList>
    </citation>
    <scope>NUCLEOTIDE SEQUENCE</scope>
    <source>
        <strain evidence="11">TBG_1078</strain>
    </source>
</reference>
<evidence type="ECO:0000256" key="1">
    <source>
        <dbReference type="ARBA" id="ARBA00004141"/>
    </source>
</evidence>
<evidence type="ECO:0000256" key="9">
    <source>
        <dbReference type="SAM" id="SignalP"/>
    </source>
</evidence>
<dbReference type="Pfam" id="PF01529">
    <property type="entry name" value="DHHC"/>
    <property type="match status" value="1"/>
</dbReference>
<evidence type="ECO:0000259" key="10">
    <source>
        <dbReference type="Pfam" id="PF01529"/>
    </source>
</evidence>
<evidence type="ECO:0000313" key="12">
    <source>
        <dbReference type="Proteomes" id="UP000645828"/>
    </source>
</evidence>
<protein>
    <recommendedName>
        <fullName evidence="7">Palmitoyltransferase</fullName>
        <ecNumber evidence="7">2.3.1.225</ecNumber>
    </recommendedName>
</protein>
<evidence type="ECO:0000256" key="8">
    <source>
        <dbReference type="SAM" id="MobiDB-lite"/>
    </source>
</evidence>
<sequence>MWFVCDVLGMACAAGTWALVRGAAAPGPGRLRPGARRALPPAGLPGAGGPRAGHAHRPGLCDAGPPGRRAPSCSCPPPPRTYHCLVCPRCVRRMHHHCPWVNNCVGEDNQKNFPAVHALHRARPLHLLLLLGVPALRSYLRREWDSHSTLTPHPSLIFLLLVSLKGFLFVSMMFATQMHAICTDQTRIEQLQRERTGQGRRSKWMNLKAVLGHGPSLAWISPFASPKPQPAPGHHGVV</sequence>
<dbReference type="AlphaFoldDB" id="A0A811YJE4"/>
<keyword evidence="9" id="KW-0732">Signal</keyword>
<evidence type="ECO:0000256" key="7">
    <source>
        <dbReference type="RuleBase" id="RU079119"/>
    </source>
</evidence>
<keyword evidence="4" id="KW-1133">Transmembrane helix</keyword>